<evidence type="ECO:0000256" key="11">
    <source>
        <dbReference type="RuleBase" id="RU003983"/>
    </source>
</evidence>
<keyword evidence="2 11" id="KW-0645">Protease</keyword>
<evidence type="ECO:0000256" key="10">
    <source>
        <dbReference type="PROSITE-ProRule" id="PRU00023"/>
    </source>
</evidence>
<dbReference type="PROSITE" id="PS50088">
    <property type="entry name" value="ANK_REPEAT"/>
    <property type="match status" value="1"/>
</dbReference>
<keyword evidence="1" id="KW-1003">Cell membrane</keyword>
<name>A0A1G7B9B8_9BACL</name>
<dbReference type="Gene3D" id="3.30.2010.10">
    <property type="entry name" value="Metalloproteases ('zincins'), catalytic domain"/>
    <property type="match status" value="1"/>
</dbReference>
<keyword evidence="6 11" id="KW-0862">Zinc</keyword>
<reference evidence="14 15" key="1">
    <citation type="submission" date="2016-10" db="EMBL/GenBank/DDBJ databases">
        <authorList>
            <person name="de Groot N.N."/>
        </authorList>
    </citation>
    <scope>NUCLEOTIDE SEQUENCE [LARGE SCALE GENOMIC DNA]</scope>
    <source>
        <strain evidence="14 15">CGMCC 1.6762</strain>
    </source>
</reference>
<gene>
    <name evidence="14" type="ORF">SAMN04488126_105117</name>
</gene>
<dbReference type="PANTHER" id="PTHR43221">
    <property type="entry name" value="PROTEASE HTPX"/>
    <property type="match status" value="1"/>
</dbReference>
<dbReference type="GO" id="GO:0006508">
    <property type="term" value="P:proteolysis"/>
    <property type="evidence" value="ECO:0007669"/>
    <property type="project" value="UniProtKB-KW"/>
</dbReference>
<evidence type="ECO:0000313" key="15">
    <source>
        <dbReference type="Proteomes" id="UP000198823"/>
    </source>
</evidence>
<evidence type="ECO:0000256" key="3">
    <source>
        <dbReference type="ARBA" id="ARBA00022692"/>
    </source>
</evidence>
<evidence type="ECO:0000256" key="7">
    <source>
        <dbReference type="ARBA" id="ARBA00022989"/>
    </source>
</evidence>
<evidence type="ECO:0000256" key="8">
    <source>
        <dbReference type="ARBA" id="ARBA00023049"/>
    </source>
</evidence>
<feature type="repeat" description="ANK" evidence="10">
    <location>
        <begin position="339"/>
        <end position="371"/>
    </location>
</feature>
<dbReference type="PROSITE" id="PS50297">
    <property type="entry name" value="ANK_REP_REGION"/>
    <property type="match status" value="1"/>
</dbReference>
<evidence type="ECO:0000259" key="13">
    <source>
        <dbReference type="Pfam" id="PF01435"/>
    </source>
</evidence>
<evidence type="ECO:0000256" key="1">
    <source>
        <dbReference type="ARBA" id="ARBA00022475"/>
    </source>
</evidence>
<evidence type="ECO:0000313" key="14">
    <source>
        <dbReference type="EMBL" id="SDE23714.1"/>
    </source>
</evidence>
<keyword evidence="4" id="KW-0479">Metal-binding</keyword>
<feature type="transmembrane region" description="Helical" evidence="12">
    <location>
        <begin position="36"/>
        <end position="57"/>
    </location>
</feature>
<dbReference type="GO" id="GO:0046872">
    <property type="term" value="F:metal ion binding"/>
    <property type="evidence" value="ECO:0007669"/>
    <property type="project" value="UniProtKB-KW"/>
</dbReference>
<evidence type="ECO:0000256" key="2">
    <source>
        <dbReference type="ARBA" id="ARBA00022670"/>
    </source>
</evidence>
<keyword evidence="3 12" id="KW-0812">Transmembrane</keyword>
<dbReference type="RefSeq" id="WP_092095697.1">
    <property type="nucleotide sequence ID" value="NZ_FNAR01000005.1"/>
</dbReference>
<dbReference type="InterPro" id="IPR050083">
    <property type="entry name" value="HtpX_protease"/>
</dbReference>
<dbReference type="PANTHER" id="PTHR43221:SF2">
    <property type="entry name" value="PROTEASE HTPX HOMOLOG"/>
    <property type="match status" value="1"/>
</dbReference>
<comment type="cofactor">
    <cofactor evidence="11">
        <name>Zn(2+)</name>
        <dbReference type="ChEBI" id="CHEBI:29105"/>
    </cofactor>
    <text evidence="11">Binds 1 zinc ion per subunit.</text>
</comment>
<evidence type="ECO:0000256" key="12">
    <source>
        <dbReference type="SAM" id="Phobius"/>
    </source>
</evidence>
<dbReference type="SMART" id="SM00248">
    <property type="entry name" value="ANK"/>
    <property type="match status" value="3"/>
</dbReference>
<dbReference type="STRING" id="426756.SAMN04488126_105117"/>
<dbReference type="SUPFAM" id="SSF48403">
    <property type="entry name" value="Ankyrin repeat"/>
    <property type="match status" value="1"/>
</dbReference>
<dbReference type="GO" id="GO:0004222">
    <property type="term" value="F:metalloendopeptidase activity"/>
    <property type="evidence" value="ECO:0007669"/>
    <property type="project" value="InterPro"/>
</dbReference>
<evidence type="ECO:0000256" key="9">
    <source>
        <dbReference type="ARBA" id="ARBA00023136"/>
    </source>
</evidence>
<evidence type="ECO:0000256" key="5">
    <source>
        <dbReference type="ARBA" id="ARBA00022801"/>
    </source>
</evidence>
<dbReference type="InterPro" id="IPR036770">
    <property type="entry name" value="Ankyrin_rpt-contain_sf"/>
</dbReference>
<keyword evidence="10" id="KW-0040">ANK repeat</keyword>
<feature type="domain" description="Peptidase M48" evidence="13">
    <location>
        <begin position="159"/>
        <end position="241"/>
    </location>
</feature>
<dbReference type="Pfam" id="PF12796">
    <property type="entry name" value="Ank_2"/>
    <property type="match status" value="1"/>
</dbReference>
<evidence type="ECO:0000256" key="6">
    <source>
        <dbReference type="ARBA" id="ARBA00022833"/>
    </source>
</evidence>
<comment type="similarity">
    <text evidence="11">Belongs to the peptidase M48 family.</text>
</comment>
<dbReference type="CDD" id="cd07325">
    <property type="entry name" value="M48_Ste24p_like"/>
    <property type="match status" value="1"/>
</dbReference>
<proteinExistence type="inferred from homology"/>
<dbReference type="Proteomes" id="UP000198823">
    <property type="component" value="Unassembled WGS sequence"/>
</dbReference>
<sequence length="428" mass="46608">MNLNTTTSPRETVYFILSVVVSVLIYLVAAVSIIGIGIALIVFAFVLFTNAIMLGSIRGNGIRLSERQFPDVYGRAAELAAGMGLRTVPDIFLVQSEGALNAFATRFFGRNMIVLYSEVFELALEKGEKELDFIIAHELAHIRRRHIWKNLLIMPARFVPFLSQAYSRSCEYSCDREAASITGDGAAAKRALTLLGAGKVAYREVDETEWLEQIRSESNGAVWLSEILSSHPNLPKRVQAVGRFMQTEGTPNYQQNNGRIALWATGFGAVAAAVYIGTVISLAGGGLVYGNLLPAAFSEPDDFADIELPPLSEAVYQYDDDLLRRLITDGEDLEETDKDGTTALHFAAYEGNATAAAILLEAGANPDASDMYSTALTTAVDFGYYDIALLLYEAGADPYAKSEGGMDALDSLDVTTLEEFEKELKSLQ</sequence>
<keyword evidence="8 11" id="KW-0482">Metalloprotease</keyword>
<dbReference type="EMBL" id="FNAR01000005">
    <property type="protein sequence ID" value="SDE23714.1"/>
    <property type="molecule type" value="Genomic_DNA"/>
</dbReference>
<dbReference type="OrthoDB" id="9810445at2"/>
<keyword evidence="9 12" id="KW-0472">Membrane</keyword>
<feature type="domain" description="Peptidase M48" evidence="13">
    <location>
        <begin position="69"/>
        <end position="154"/>
    </location>
</feature>
<dbReference type="InterPro" id="IPR002110">
    <property type="entry name" value="Ankyrin_rpt"/>
</dbReference>
<dbReference type="AlphaFoldDB" id="A0A1G7B9B8"/>
<accession>A0A1G7B9B8</accession>
<dbReference type="Gene3D" id="1.25.40.20">
    <property type="entry name" value="Ankyrin repeat-containing domain"/>
    <property type="match status" value="1"/>
</dbReference>
<organism evidence="14 15">
    <name type="scientific">Bhargavaea beijingensis</name>
    <dbReference type="NCBI Taxonomy" id="426756"/>
    <lineage>
        <taxon>Bacteria</taxon>
        <taxon>Bacillati</taxon>
        <taxon>Bacillota</taxon>
        <taxon>Bacilli</taxon>
        <taxon>Bacillales</taxon>
        <taxon>Caryophanaceae</taxon>
        <taxon>Bhargavaea</taxon>
    </lineage>
</organism>
<feature type="transmembrane region" description="Helical" evidence="12">
    <location>
        <begin position="260"/>
        <end position="289"/>
    </location>
</feature>
<protein>
    <submittedName>
        <fullName evidence="14">Zn-dependent protease with chaperone function</fullName>
    </submittedName>
</protein>
<keyword evidence="7 12" id="KW-1133">Transmembrane helix</keyword>
<evidence type="ECO:0000256" key="4">
    <source>
        <dbReference type="ARBA" id="ARBA00022723"/>
    </source>
</evidence>
<dbReference type="Pfam" id="PF01435">
    <property type="entry name" value="Peptidase_M48"/>
    <property type="match status" value="2"/>
</dbReference>
<dbReference type="InterPro" id="IPR001915">
    <property type="entry name" value="Peptidase_M48"/>
</dbReference>
<feature type="transmembrane region" description="Helical" evidence="12">
    <location>
        <begin position="12"/>
        <end position="30"/>
    </location>
</feature>
<keyword evidence="5 11" id="KW-0378">Hydrolase</keyword>